<dbReference type="Gene3D" id="2.170.130.10">
    <property type="entry name" value="TonB-dependent receptor, plug domain"/>
    <property type="match status" value="1"/>
</dbReference>
<proteinExistence type="inferred from homology"/>
<evidence type="ECO:0000256" key="1">
    <source>
        <dbReference type="ARBA" id="ARBA00022729"/>
    </source>
</evidence>
<organism evidence="5 6">
    <name type="scientific">Filimonas zeae</name>
    <dbReference type="NCBI Taxonomy" id="1737353"/>
    <lineage>
        <taxon>Bacteria</taxon>
        <taxon>Pseudomonadati</taxon>
        <taxon>Bacteroidota</taxon>
        <taxon>Chitinophagia</taxon>
        <taxon>Chitinophagales</taxon>
        <taxon>Chitinophagaceae</taxon>
        <taxon>Filimonas</taxon>
    </lineage>
</organism>
<keyword evidence="6" id="KW-1185">Reference proteome</keyword>
<keyword evidence="2" id="KW-0813">Transport</keyword>
<dbReference type="SUPFAM" id="SSF49464">
    <property type="entry name" value="Carboxypeptidase regulatory domain-like"/>
    <property type="match status" value="1"/>
</dbReference>
<dbReference type="InterPro" id="IPR023996">
    <property type="entry name" value="TonB-dep_OMP_SusC/RagA"/>
</dbReference>
<evidence type="ECO:0000259" key="4">
    <source>
        <dbReference type="Pfam" id="PF07715"/>
    </source>
</evidence>
<keyword evidence="1 3" id="KW-0732">Signal</keyword>
<reference evidence="5" key="2">
    <citation type="submission" date="2020-09" db="EMBL/GenBank/DDBJ databases">
        <authorList>
            <person name="Sun Q."/>
            <person name="Zhou Y."/>
        </authorList>
    </citation>
    <scope>NUCLEOTIDE SEQUENCE</scope>
    <source>
        <strain evidence="5">CGMCC 1.15290</strain>
    </source>
</reference>
<reference evidence="5" key="1">
    <citation type="journal article" date="2014" name="Int. J. Syst. Evol. Microbiol.">
        <title>Complete genome sequence of Corynebacterium casei LMG S-19264T (=DSM 44701T), isolated from a smear-ripened cheese.</title>
        <authorList>
            <consortium name="US DOE Joint Genome Institute (JGI-PGF)"/>
            <person name="Walter F."/>
            <person name="Albersmeier A."/>
            <person name="Kalinowski J."/>
            <person name="Ruckert C."/>
        </authorList>
    </citation>
    <scope>NUCLEOTIDE SEQUENCE</scope>
    <source>
        <strain evidence="5">CGMCC 1.15290</strain>
    </source>
</reference>
<dbReference type="Gene3D" id="2.60.40.1120">
    <property type="entry name" value="Carboxypeptidase-like, regulatory domain"/>
    <property type="match status" value="1"/>
</dbReference>
<sequence>MHMRRLLTLLVVLGMSCLSVSAQTLLKGKVLAKDGKPIPSASVLIKGTSRGVATASDGTFTVNIPQGKKEIVVSAIGYEPTDVKLDGTTDITVVLAVSEVTLSEIVVSGVAAATSRKQLTVSVTKIGEDRLSATPALSMSSALSGKVAGVRSSSGSGAPGGSTDILLRADNNLNLVGSGPLILLDGVILNGNISDINVDDVESMEVVKGAAASSLYGSRAGNGVISIITKKGSKLAANTTKVTIRNEVGFQSIAKKLELATHHPYKLATDWQQYQGQYTKYAGVTYPNGYIGAGYNPGIAGNRAIDDDHFLDNPFGVTRNQQDEFFKTGVNYTNFVGVSSRSGKTSIYTSFENNSQEGIIQFTQGYKRQNYRFNLEHEIAPWLKLTTSNLYINTTYKYPGNGAGTFFNIVLAEPDADLKALNPDGQPYYLRINQFNGETTNPLYNLSKQQRDDKTRRWIGSYGANAKFTSWANLDVLQTLEIENYRYTSYYPKDYWTPTGGTAATNGMSYTNGSMEKFSSETKTANTQVTLNLAEKFGDLSVRGRLSYLYENRYYEDYRTSASRFVYKDVPRFYNFSSITSSDSKIEEEKAQNYFVALGLGWKEKILFDGMYRYDGSSLFGPDARWNSYYRLSGAYRISQDVRIPGIDELKVRAAYGTAGIRPQFGWIYERYTFSGLGQAEAEWKSNPLLKPSKTAETEVGLNVDFLRKFSFEAVYARSTTSDQFIQQKRPPFVNQGFKGQYVNGGTVKSNTLELSLGARWITQKDFSWNSNVVFSRIRQRITDLPVPPYLFGSTDGGGNQMFYVRSNEQYGAMYGYDWVRTLDQMAKQLPSGKAIGDYVVNSDGYVIEKGTEGTANEKAVVLKDEQGNNWYGKIGDGNAKFNLGIANTLTYKGISLYFLFDVKNGGDIYNAKGQWITRDYRNKIMDMSGVPDGQKKTYDYYINFYNTNIINKYWVEKGSYVKLRELAIGYSFSRNLLDKAFKGVVKGVSAKVIGRNLWTITDYTGYDPEVGSLREPYDGTYKYPNFRNIAFSLAFDF</sequence>
<dbReference type="InterPro" id="IPR008969">
    <property type="entry name" value="CarboxyPept-like_regulatory"/>
</dbReference>
<dbReference type="InterPro" id="IPR012910">
    <property type="entry name" value="Plug_dom"/>
</dbReference>
<keyword evidence="2" id="KW-0472">Membrane</keyword>
<evidence type="ECO:0000313" key="6">
    <source>
        <dbReference type="Proteomes" id="UP000627292"/>
    </source>
</evidence>
<evidence type="ECO:0000256" key="3">
    <source>
        <dbReference type="SAM" id="SignalP"/>
    </source>
</evidence>
<dbReference type="NCBIfam" id="TIGR04056">
    <property type="entry name" value="OMP_RagA_SusC"/>
    <property type="match status" value="1"/>
</dbReference>
<keyword evidence="2" id="KW-0998">Cell outer membrane</keyword>
<dbReference type="PANTHER" id="PTHR30069">
    <property type="entry name" value="TONB-DEPENDENT OUTER MEMBRANE RECEPTOR"/>
    <property type="match status" value="1"/>
</dbReference>
<dbReference type="Pfam" id="PF13715">
    <property type="entry name" value="CarbopepD_reg_2"/>
    <property type="match status" value="1"/>
</dbReference>
<dbReference type="Pfam" id="PF07715">
    <property type="entry name" value="Plug"/>
    <property type="match status" value="1"/>
</dbReference>
<dbReference type="EMBL" id="BMIB01000004">
    <property type="protein sequence ID" value="GGH75752.1"/>
    <property type="molecule type" value="Genomic_DNA"/>
</dbReference>
<feature type="chain" id="PRO_5037021062" evidence="3">
    <location>
        <begin position="23"/>
        <end position="1038"/>
    </location>
</feature>
<evidence type="ECO:0000256" key="2">
    <source>
        <dbReference type="PROSITE-ProRule" id="PRU01360"/>
    </source>
</evidence>
<dbReference type="GO" id="GO:0015344">
    <property type="term" value="F:siderophore uptake transmembrane transporter activity"/>
    <property type="evidence" value="ECO:0007669"/>
    <property type="project" value="TreeGrafter"/>
</dbReference>
<dbReference type="PROSITE" id="PS51257">
    <property type="entry name" value="PROKAR_LIPOPROTEIN"/>
    <property type="match status" value="1"/>
</dbReference>
<dbReference type="PANTHER" id="PTHR30069:SF29">
    <property type="entry name" value="HEMOGLOBIN AND HEMOGLOBIN-HAPTOGLOBIN-BINDING PROTEIN 1-RELATED"/>
    <property type="match status" value="1"/>
</dbReference>
<comment type="similarity">
    <text evidence="2">Belongs to the TonB-dependent receptor family.</text>
</comment>
<dbReference type="InterPro" id="IPR039426">
    <property type="entry name" value="TonB-dep_rcpt-like"/>
</dbReference>
<gene>
    <name evidence="5" type="ORF">GCM10011379_39640</name>
</gene>
<dbReference type="Proteomes" id="UP000627292">
    <property type="component" value="Unassembled WGS sequence"/>
</dbReference>
<dbReference type="AlphaFoldDB" id="A0A917MXS3"/>
<protein>
    <submittedName>
        <fullName evidence="5">SusC/RagA family TonB-linked outer membrane protein</fullName>
    </submittedName>
</protein>
<dbReference type="GO" id="GO:0044718">
    <property type="term" value="P:siderophore transmembrane transport"/>
    <property type="evidence" value="ECO:0007669"/>
    <property type="project" value="TreeGrafter"/>
</dbReference>
<comment type="caution">
    <text evidence="5">The sequence shown here is derived from an EMBL/GenBank/DDBJ whole genome shotgun (WGS) entry which is preliminary data.</text>
</comment>
<keyword evidence="2" id="KW-0812">Transmembrane</keyword>
<dbReference type="GO" id="GO:0009279">
    <property type="term" value="C:cell outer membrane"/>
    <property type="evidence" value="ECO:0007669"/>
    <property type="project" value="UniProtKB-SubCell"/>
</dbReference>
<dbReference type="InterPro" id="IPR037066">
    <property type="entry name" value="Plug_dom_sf"/>
</dbReference>
<feature type="domain" description="TonB-dependent receptor plug" evidence="4">
    <location>
        <begin position="117"/>
        <end position="224"/>
    </location>
</feature>
<feature type="signal peptide" evidence="3">
    <location>
        <begin position="1"/>
        <end position="22"/>
    </location>
</feature>
<dbReference type="PROSITE" id="PS52016">
    <property type="entry name" value="TONB_DEPENDENT_REC_3"/>
    <property type="match status" value="1"/>
</dbReference>
<evidence type="ECO:0000313" key="5">
    <source>
        <dbReference type="EMBL" id="GGH75752.1"/>
    </source>
</evidence>
<keyword evidence="2" id="KW-1134">Transmembrane beta strand</keyword>
<dbReference type="SUPFAM" id="SSF56935">
    <property type="entry name" value="Porins"/>
    <property type="match status" value="1"/>
</dbReference>
<comment type="subcellular location">
    <subcellularLocation>
        <location evidence="2">Cell outer membrane</location>
        <topology evidence="2">Multi-pass membrane protein</topology>
    </subcellularLocation>
</comment>
<accession>A0A917MXS3</accession>
<name>A0A917MXS3_9BACT</name>